<evidence type="ECO:0000256" key="1">
    <source>
        <dbReference type="SAM" id="Phobius"/>
    </source>
</evidence>
<feature type="domain" description="PAS" evidence="2">
    <location>
        <begin position="413"/>
        <end position="483"/>
    </location>
</feature>
<dbReference type="SMART" id="SM00091">
    <property type="entry name" value="PAS"/>
    <property type="match status" value="1"/>
</dbReference>
<proteinExistence type="predicted"/>
<name>A0ABY5AQI8_9CYAN</name>
<dbReference type="PANTHER" id="PTHR46663">
    <property type="entry name" value="DIGUANYLATE CYCLASE DGCT-RELATED"/>
    <property type="match status" value="1"/>
</dbReference>
<dbReference type="Pfam" id="PF05226">
    <property type="entry name" value="CHASE2"/>
    <property type="match status" value="1"/>
</dbReference>
<dbReference type="RefSeq" id="WP_252663309.1">
    <property type="nucleotide sequence ID" value="NZ_CP098611.1"/>
</dbReference>
<feature type="transmembrane region" description="Helical" evidence="1">
    <location>
        <begin position="359"/>
        <end position="377"/>
    </location>
</feature>
<accession>A0ABY5AQI8</accession>
<dbReference type="NCBIfam" id="TIGR00229">
    <property type="entry name" value="sensory_box"/>
    <property type="match status" value="1"/>
</dbReference>
<dbReference type="Proteomes" id="UP001056708">
    <property type="component" value="Chromosome"/>
</dbReference>
<dbReference type="InterPro" id="IPR052163">
    <property type="entry name" value="DGC-Regulatory_Protein"/>
</dbReference>
<dbReference type="NCBIfam" id="TIGR00254">
    <property type="entry name" value="GGDEF"/>
    <property type="match status" value="1"/>
</dbReference>
<dbReference type="Gene3D" id="3.30.450.20">
    <property type="entry name" value="PAS domain"/>
    <property type="match status" value="1"/>
</dbReference>
<dbReference type="Gene3D" id="3.30.70.270">
    <property type="match status" value="1"/>
</dbReference>
<keyword evidence="1" id="KW-0812">Transmembrane</keyword>
<dbReference type="PROSITE" id="PS50887">
    <property type="entry name" value="GGDEF"/>
    <property type="match status" value="1"/>
</dbReference>
<dbReference type="PANTHER" id="PTHR46663:SF3">
    <property type="entry name" value="SLL0267 PROTEIN"/>
    <property type="match status" value="1"/>
</dbReference>
<dbReference type="PROSITE" id="PS50112">
    <property type="entry name" value="PAS"/>
    <property type="match status" value="1"/>
</dbReference>
<reference evidence="5" key="1">
    <citation type="submission" date="2022-06" db="EMBL/GenBank/DDBJ databases">
        <title>Genome sequence of Phormidium yuhuli AB48 isolated from an industrial photobioreactor environment.</title>
        <authorList>
            <person name="Qiu Y."/>
            <person name="Noonan A.J.C."/>
            <person name="Dofher K."/>
            <person name="Koch M."/>
            <person name="Kieft B."/>
            <person name="Lin X."/>
            <person name="Ziels R.M."/>
            <person name="Hallam S.J."/>
        </authorList>
    </citation>
    <scope>NUCLEOTIDE SEQUENCE</scope>
    <source>
        <strain evidence="5">AB48</strain>
    </source>
</reference>
<evidence type="ECO:0000313" key="5">
    <source>
        <dbReference type="EMBL" id="USR91280.1"/>
    </source>
</evidence>
<dbReference type="SUPFAM" id="SSF55785">
    <property type="entry name" value="PYP-like sensor domain (PAS domain)"/>
    <property type="match status" value="1"/>
</dbReference>
<keyword evidence="1" id="KW-0472">Membrane</keyword>
<feature type="domain" description="GGDEF" evidence="4">
    <location>
        <begin position="583"/>
        <end position="716"/>
    </location>
</feature>
<dbReference type="Pfam" id="PF00990">
    <property type="entry name" value="GGDEF"/>
    <property type="match status" value="1"/>
</dbReference>
<dbReference type="InterPro" id="IPR000700">
    <property type="entry name" value="PAS-assoc_C"/>
</dbReference>
<dbReference type="InterPro" id="IPR000160">
    <property type="entry name" value="GGDEF_dom"/>
</dbReference>
<dbReference type="InterPro" id="IPR007890">
    <property type="entry name" value="CHASE2"/>
</dbReference>
<dbReference type="SMART" id="SM01080">
    <property type="entry name" value="CHASE2"/>
    <property type="match status" value="1"/>
</dbReference>
<keyword evidence="1" id="KW-1133">Transmembrane helix</keyword>
<dbReference type="InterPro" id="IPR000014">
    <property type="entry name" value="PAS"/>
</dbReference>
<dbReference type="InterPro" id="IPR013656">
    <property type="entry name" value="PAS_4"/>
</dbReference>
<evidence type="ECO:0000313" key="6">
    <source>
        <dbReference type="Proteomes" id="UP001056708"/>
    </source>
</evidence>
<evidence type="ECO:0000259" key="2">
    <source>
        <dbReference type="PROSITE" id="PS50112"/>
    </source>
</evidence>
<dbReference type="SUPFAM" id="SSF55073">
    <property type="entry name" value="Nucleotide cyclase"/>
    <property type="match status" value="1"/>
</dbReference>
<dbReference type="InterPro" id="IPR035965">
    <property type="entry name" value="PAS-like_dom_sf"/>
</dbReference>
<dbReference type="InterPro" id="IPR029787">
    <property type="entry name" value="Nucleotide_cyclase"/>
</dbReference>
<dbReference type="CDD" id="cd01949">
    <property type="entry name" value="GGDEF"/>
    <property type="match status" value="1"/>
</dbReference>
<dbReference type="PROSITE" id="PS50113">
    <property type="entry name" value="PAC"/>
    <property type="match status" value="1"/>
</dbReference>
<organism evidence="5 6">
    <name type="scientific">Phormidium yuhuli AB48</name>
    <dbReference type="NCBI Taxonomy" id="2940671"/>
    <lineage>
        <taxon>Bacteria</taxon>
        <taxon>Bacillati</taxon>
        <taxon>Cyanobacteriota</taxon>
        <taxon>Cyanophyceae</taxon>
        <taxon>Oscillatoriophycideae</taxon>
        <taxon>Oscillatoriales</taxon>
        <taxon>Oscillatoriaceae</taxon>
        <taxon>Phormidium</taxon>
        <taxon>Phormidium yuhuli</taxon>
    </lineage>
</organism>
<dbReference type="Pfam" id="PF08448">
    <property type="entry name" value="PAS_4"/>
    <property type="match status" value="1"/>
</dbReference>
<dbReference type="EMBL" id="CP098611">
    <property type="protein sequence ID" value="USR91280.1"/>
    <property type="molecule type" value="Genomic_DNA"/>
</dbReference>
<dbReference type="InterPro" id="IPR043128">
    <property type="entry name" value="Rev_trsase/Diguanyl_cyclase"/>
</dbReference>
<keyword evidence="6" id="KW-1185">Reference proteome</keyword>
<feature type="domain" description="PAC" evidence="3">
    <location>
        <begin position="486"/>
        <end position="537"/>
    </location>
</feature>
<gene>
    <name evidence="5" type="ORF">NEA10_00620</name>
</gene>
<evidence type="ECO:0000259" key="3">
    <source>
        <dbReference type="PROSITE" id="PS50113"/>
    </source>
</evidence>
<feature type="transmembrane region" description="Helical" evidence="1">
    <location>
        <begin position="335"/>
        <end position="352"/>
    </location>
</feature>
<dbReference type="SMART" id="SM00267">
    <property type="entry name" value="GGDEF"/>
    <property type="match status" value="1"/>
</dbReference>
<protein>
    <submittedName>
        <fullName evidence="5">CHASE2 domain-containing protein</fullName>
    </submittedName>
</protein>
<dbReference type="CDD" id="cd00130">
    <property type="entry name" value="PAS"/>
    <property type="match status" value="1"/>
</dbReference>
<feature type="transmembrane region" description="Helical" evidence="1">
    <location>
        <begin position="383"/>
        <end position="405"/>
    </location>
</feature>
<evidence type="ECO:0000259" key="4">
    <source>
        <dbReference type="PROSITE" id="PS50887"/>
    </source>
</evidence>
<sequence length="722" mass="80446">MWSAFKQRFAKPALELSSSQGYKILAATGVAVFVILLRAVGLLQGAEWAMSDLFLRSRPEQETDERLLVVGIDEEDLRQVGSWPISDAILADVIRRLDEFNPRVIGLDLYRDLAIEPGHEELVALFEQQENLIGIEKLEPQYSSHVSPPQALKERGAVGFNNTLVDADGVVRRSYLFLRDYEGTLHRSFALKLALLYLEQENITPTAGPNGDMQLGAAVIPQFEPSDGPYIRADARGYQFIVNYRGQHTRIPTVSLREVLNGEVSEEKIRDRVVLIGSTAASLRDVFITPYSRSLLETQTEVPGVLLQAEFVGQILDASLEGRQFISFWPKLLEVVWIVFWAWVGALISWQLQSVRRSLGALVVALLLLTGTAYWAYSLNLWIPIIPPILSLTGATAMVVSYLAYLSDELRRSKEFLQSIINTIPDPIFVKDTNLRSVVLNQAYSDLVGYPLKTLLNRSEFEMFPQEQAEAFRQEDERVLQTGGDRETEETLTDAQGNIHILATKRSLHADGAGNHFLIGVIRDITERKLLEDQLKQVAAELAQSNAALKQDANHDELTGLPNRKLFQERLKQSIEWAEKHEKFVGVMFLDLDGFKEVNDTLGHASGDILLQHVANRLSGSLRGSDTVARLGGDEFTVVLPGIPSITDAERVAQKIVKTLSDPFELEEGTVSVTTSLGICLYPTHGDQLDALIHLADEAMFEAKKQGKNCYCIAPIDSDIQA</sequence>